<evidence type="ECO:0000313" key="3">
    <source>
        <dbReference type="EMBL" id="AVI51712.1"/>
    </source>
</evidence>
<protein>
    <submittedName>
        <fullName evidence="3">Signal transduction protein</fullName>
    </submittedName>
</protein>
<dbReference type="InterPro" id="IPR006336">
    <property type="entry name" value="GCS2"/>
</dbReference>
<gene>
    <name evidence="3" type="ORF">C5O00_11275</name>
</gene>
<evidence type="ECO:0000256" key="1">
    <source>
        <dbReference type="PROSITE-ProRule" id="PRU00703"/>
    </source>
</evidence>
<dbReference type="KEGG" id="aue:C5O00_11275"/>
<dbReference type="AlphaFoldDB" id="A0A2S0HYH4"/>
<sequence>MGEQKVNRSFSEEKKALFIKNLLDDVRALEQMLENGQIEKGITRIGAEQEFCLVTKDWRPATNNEEILSKIDDDHFTTELARYNLEINLDPIVLKEDCFSKVEAQLNDMLSKGAKVSEENNSKMILTGILPTITKTHLSLDYITPNPRYYALNEMLKGLRRSNFQLHLKGVDELSIAHDSVLFEACNTSFQLHLQIEPDDFISSFNWSQAIAGPILSICCNSPLLLGRELWDETRIALFRQSIDTRNISEALKDQSPRVAFGDNWAKGTAVDIYKENISKFKIILSRELNENSLEVLAEGKTPKLRALNLHSGTIYPWNRACYGVGNGMAHLRIENRYIPSGPSVLDEMANFAFWVGVMRGRPSKFDDMASVMDFREAKSNFVKAARSGRSAVMCWEGKHYSAKKLIKKVFLPIAYDGLRSEGIAETDIKRLLTVIEKRLKGNTGSTWMISNYRRLNSSMKKDKALRLITKSIYLNQQKGIPVHEWPDANENDVLKEASHWVGHIMSTMLFTVKDTDLANLATSIMEWNNIHHVPVENDENELCGILTWSHASKYHEEKDNPWYLVKDIMEKKVISVEASTPIKEAIQIMKTNEIGCLPVLQNKELIGIITIHDVRPYDHD</sequence>
<evidence type="ECO:0000313" key="4">
    <source>
        <dbReference type="Proteomes" id="UP000238442"/>
    </source>
</evidence>
<dbReference type="InterPro" id="IPR046342">
    <property type="entry name" value="CBS_dom_sf"/>
</dbReference>
<reference evidence="3 4" key="1">
    <citation type="submission" date="2018-02" db="EMBL/GenBank/DDBJ databases">
        <title>Genomic analysis of the strain RR4-38 isolated from a seawater recirculating aquaculture system.</title>
        <authorList>
            <person name="Kim Y.-S."/>
            <person name="Jang Y.H."/>
            <person name="Kim K.-H."/>
        </authorList>
    </citation>
    <scope>NUCLEOTIDE SEQUENCE [LARGE SCALE GENOMIC DNA]</scope>
    <source>
        <strain evidence="3 4">RR4-38</strain>
    </source>
</reference>
<dbReference type="EMBL" id="CP027062">
    <property type="protein sequence ID" value="AVI51712.1"/>
    <property type="molecule type" value="Genomic_DNA"/>
</dbReference>
<keyword evidence="1" id="KW-0129">CBS domain</keyword>
<keyword evidence="4" id="KW-1185">Reference proteome</keyword>
<name>A0A2S0HYH4_9FLAO</name>
<dbReference type="GO" id="GO:0016879">
    <property type="term" value="F:ligase activity, forming carbon-nitrogen bonds"/>
    <property type="evidence" value="ECO:0007669"/>
    <property type="project" value="TreeGrafter"/>
</dbReference>
<feature type="domain" description="CBS" evidence="2">
    <location>
        <begin position="570"/>
        <end position="621"/>
    </location>
</feature>
<dbReference type="PANTHER" id="PTHR36510:SF3">
    <property type="entry name" value="CONSERVED PROTEIN"/>
    <property type="match status" value="1"/>
</dbReference>
<dbReference type="Pfam" id="PF04107">
    <property type="entry name" value="GCS2"/>
    <property type="match status" value="1"/>
</dbReference>
<dbReference type="SUPFAM" id="SSF54631">
    <property type="entry name" value="CBS-domain pair"/>
    <property type="match status" value="1"/>
</dbReference>
<dbReference type="PROSITE" id="PS51371">
    <property type="entry name" value="CBS"/>
    <property type="match status" value="2"/>
</dbReference>
<dbReference type="InterPro" id="IPR000644">
    <property type="entry name" value="CBS_dom"/>
</dbReference>
<feature type="domain" description="CBS" evidence="2">
    <location>
        <begin position="506"/>
        <end position="565"/>
    </location>
</feature>
<dbReference type="SUPFAM" id="SSF55931">
    <property type="entry name" value="Glutamine synthetase/guanido kinase"/>
    <property type="match status" value="1"/>
</dbReference>
<dbReference type="Gene3D" id="3.30.590.20">
    <property type="match status" value="1"/>
</dbReference>
<dbReference type="OrthoDB" id="240589at2"/>
<dbReference type="Proteomes" id="UP000238442">
    <property type="component" value="Chromosome"/>
</dbReference>
<dbReference type="SMART" id="SM00116">
    <property type="entry name" value="CBS"/>
    <property type="match status" value="2"/>
</dbReference>
<accession>A0A2S0HYH4</accession>
<dbReference type="Pfam" id="PF00571">
    <property type="entry name" value="CBS"/>
    <property type="match status" value="2"/>
</dbReference>
<dbReference type="PANTHER" id="PTHR36510">
    <property type="entry name" value="GLUTAMATE--CYSTEINE LIGASE 2-RELATED"/>
    <property type="match status" value="1"/>
</dbReference>
<organism evidence="3 4">
    <name type="scientific">Pukyongia salina</name>
    <dbReference type="NCBI Taxonomy" id="2094025"/>
    <lineage>
        <taxon>Bacteria</taxon>
        <taxon>Pseudomonadati</taxon>
        <taxon>Bacteroidota</taxon>
        <taxon>Flavobacteriia</taxon>
        <taxon>Flavobacteriales</taxon>
        <taxon>Flavobacteriaceae</taxon>
        <taxon>Pukyongia</taxon>
    </lineage>
</organism>
<dbReference type="InterPro" id="IPR050141">
    <property type="entry name" value="GCL_type2/YbdK_subfam"/>
</dbReference>
<dbReference type="InterPro" id="IPR014746">
    <property type="entry name" value="Gln_synth/guanido_kin_cat_dom"/>
</dbReference>
<evidence type="ECO:0000259" key="2">
    <source>
        <dbReference type="PROSITE" id="PS51371"/>
    </source>
</evidence>
<dbReference type="Gene3D" id="3.10.580.10">
    <property type="entry name" value="CBS-domain"/>
    <property type="match status" value="1"/>
</dbReference>
<proteinExistence type="predicted"/>
<dbReference type="RefSeq" id="WP_105216952.1">
    <property type="nucleotide sequence ID" value="NZ_CP027062.1"/>
</dbReference>